<feature type="transmembrane region" description="Helical" evidence="1">
    <location>
        <begin position="136"/>
        <end position="157"/>
    </location>
</feature>
<dbReference type="PANTHER" id="PTHR35797:SF1">
    <property type="entry name" value="PROTEASE"/>
    <property type="match status" value="1"/>
</dbReference>
<keyword evidence="1" id="KW-0812">Transmembrane</keyword>
<dbReference type="Pfam" id="PF02517">
    <property type="entry name" value="Rce1-like"/>
    <property type="match status" value="1"/>
</dbReference>
<dbReference type="InterPro" id="IPR042150">
    <property type="entry name" value="MmRce1-like"/>
</dbReference>
<feature type="transmembrane region" description="Helical" evidence="1">
    <location>
        <begin position="35"/>
        <end position="52"/>
    </location>
</feature>
<feature type="transmembrane region" description="Helical" evidence="1">
    <location>
        <begin position="172"/>
        <end position="192"/>
    </location>
</feature>
<accession>A0A8J2TSP2</accession>
<organism evidence="3 4">
    <name type="scientific">Aquaticitalea lipolytica</name>
    <dbReference type="NCBI Taxonomy" id="1247562"/>
    <lineage>
        <taxon>Bacteria</taxon>
        <taxon>Pseudomonadati</taxon>
        <taxon>Bacteroidota</taxon>
        <taxon>Flavobacteriia</taxon>
        <taxon>Flavobacteriales</taxon>
        <taxon>Flavobacteriaceae</taxon>
        <taxon>Aquaticitalea</taxon>
    </lineage>
</organism>
<proteinExistence type="predicted"/>
<dbReference type="InterPro" id="IPR003675">
    <property type="entry name" value="Rce1/LyrA-like_dom"/>
</dbReference>
<evidence type="ECO:0000313" key="4">
    <source>
        <dbReference type="Proteomes" id="UP000598120"/>
    </source>
</evidence>
<evidence type="ECO:0000256" key="1">
    <source>
        <dbReference type="SAM" id="Phobius"/>
    </source>
</evidence>
<dbReference type="GO" id="GO:0080120">
    <property type="term" value="P:CAAX-box protein maturation"/>
    <property type="evidence" value="ECO:0007669"/>
    <property type="project" value="UniProtKB-ARBA"/>
</dbReference>
<name>A0A8J2TSP2_9FLAO</name>
<feature type="transmembrane region" description="Helical" evidence="1">
    <location>
        <begin position="103"/>
        <end position="124"/>
    </location>
</feature>
<gene>
    <name evidence="3" type="ORF">GCM10011531_26940</name>
</gene>
<feature type="transmembrane region" description="Helical" evidence="1">
    <location>
        <begin position="225"/>
        <end position="244"/>
    </location>
</feature>
<dbReference type="RefSeq" id="WP_188606929.1">
    <property type="nucleotide sequence ID" value="NZ_BMIC01000009.1"/>
</dbReference>
<keyword evidence="4" id="KW-1185">Reference proteome</keyword>
<evidence type="ECO:0000259" key="2">
    <source>
        <dbReference type="Pfam" id="PF02517"/>
    </source>
</evidence>
<sequence length="250" mass="28780">MNLLKSKGVLYLLVVLMLTVLGVFIIHQLQLKSIYFRYTVALPGIIALLFLTTKKEMSFPEFTKQFIVTKKSIKWLLLALIFYTLVSYLSTGISYLFFKGNFVLIPIFQIPLSKVWLIFVLAFFEEIGWRGYGLPILIKKTSLVFASLIVGVIWALWHFPGYLVNFGAPNDIPFILFVVWVIAASFIFTWLYIKSNYNIWTAVLLHFGANMSLQLYPIMPSIAGTSYTFYIMTLIVVIITIIIYSKKHQL</sequence>
<feature type="domain" description="CAAX prenyl protease 2/Lysostaphin resistance protein A-like" evidence="2">
    <location>
        <begin position="115"/>
        <end position="211"/>
    </location>
</feature>
<reference evidence="3 4" key="1">
    <citation type="journal article" date="2014" name="Int. J. Syst. Evol. Microbiol.">
        <title>Complete genome sequence of Corynebacterium casei LMG S-19264T (=DSM 44701T), isolated from a smear-ripened cheese.</title>
        <authorList>
            <consortium name="US DOE Joint Genome Institute (JGI-PGF)"/>
            <person name="Walter F."/>
            <person name="Albersmeier A."/>
            <person name="Kalinowski J."/>
            <person name="Ruckert C."/>
        </authorList>
    </citation>
    <scope>NUCLEOTIDE SEQUENCE [LARGE SCALE GENOMIC DNA]</scope>
    <source>
        <strain evidence="3 4">CGMCC 1.15295</strain>
    </source>
</reference>
<dbReference type="EMBL" id="BMIC01000009">
    <property type="protein sequence ID" value="GFZ93588.1"/>
    <property type="molecule type" value="Genomic_DNA"/>
</dbReference>
<dbReference type="AlphaFoldDB" id="A0A8J2TSP2"/>
<dbReference type="PANTHER" id="PTHR35797">
    <property type="entry name" value="PROTEASE-RELATED"/>
    <property type="match status" value="1"/>
</dbReference>
<keyword evidence="1" id="KW-0472">Membrane</keyword>
<feature type="transmembrane region" description="Helical" evidence="1">
    <location>
        <begin position="9"/>
        <end position="29"/>
    </location>
</feature>
<comment type="caution">
    <text evidence="3">The sequence shown here is derived from an EMBL/GenBank/DDBJ whole genome shotgun (WGS) entry which is preliminary data.</text>
</comment>
<keyword evidence="1" id="KW-1133">Transmembrane helix</keyword>
<protein>
    <recommendedName>
        <fullName evidence="2">CAAX prenyl protease 2/Lysostaphin resistance protein A-like domain-containing protein</fullName>
    </recommendedName>
</protein>
<dbReference type="Proteomes" id="UP000598120">
    <property type="component" value="Unassembled WGS sequence"/>
</dbReference>
<feature type="transmembrane region" description="Helical" evidence="1">
    <location>
        <begin position="73"/>
        <end position="97"/>
    </location>
</feature>
<evidence type="ECO:0000313" key="3">
    <source>
        <dbReference type="EMBL" id="GFZ93588.1"/>
    </source>
</evidence>
<feature type="transmembrane region" description="Helical" evidence="1">
    <location>
        <begin position="199"/>
        <end position="219"/>
    </location>
</feature>
<dbReference type="GO" id="GO:0004175">
    <property type="term" value="F:endopeptidase activity"/>
    <property type="evidence" value="ECO:0007669"/>
    <property type="project" value="UniProtKB-ARBA"/>
</dbReference>